<feature type="transmembrane region" description="Helical" evidence="1">
    <location>
        <begin position="123"/>
        <end position="140"/>
    </location>
</feature>
<proteinExistence type="predicted"/>
<sequence length="174" mass="19217">MNNNTTSNSVAIGDEYKSFTITLAMVDAMPVILFAATCVVIGLIFNNLIFTIGAALTILGGICKVLWKLLIAAIHKDVHFLNRPLFIVLMPIGFLLMILSVIIRGSSINWANVLSSVFSFPSIIFFVLGILGLTAMTIFFKKHDKTDVRNNWIEQLTNCFAQAMFLVGVIITCR</sequence>
<feature type="transmembrane region" description="Helical" evidence="1">
    <location>
        <begin position="51"/>
        <end position="73"/>
    </location>
</feature>
<name>A0A1M5YNA2_BUTFI</name>
<dbReference type="OrthoDB" id="3193071at2"/>
<evidence type="ECO:0000313" key="2">
    <source>
        <dbReference type="EMBL" id="SHI13482.1"/>
    </source>
</evidence>
<evidence type="ECO:0000313" key="3">
    <source>
        <dbReference type="Proteomes" id="UP000184278"/>
    </source>
</evidence>
<organism evidence="2 3">
    <name type="scientific">Butyrivibrio fibrisolvens DSM 3071</name>
    <dbReference type="NCBI Taxonomy" id="1121131"/>
    <lineage>
        <taxon>Bacteria</taxon>
        <taxon>Bacillati</taxon>
        <taxon>Bacillota</taxon>
        <taxon>Clostridia</taxon>
        <taxon>Lachnospirales</taxon>
        <taxon>Lachnospiraceae</taxon>
        <taxon>Butyrivibrio</taxon>
    </lineage>
</organism>
<dbReference type="RefSeq" id="WP_073386886.1">
    <property type="nucleotide sequence ID" value="NZ_FQXK01000012.1"/>
</dbReference>
<dbReference type="STRING" id="1121131.SAMN02745229_01620"/>
<protein>
    <submittedName>
        <fullName evidence="2">Uncharacterized protein</fullName>
    </submittedName>
</protein>
<keyword evidence="1" id="KW-0472">Membrane</keyword>
<feature type="transmembrane region" description="Helical" evidence="1">
    <location>
        <begin position="85"/>
        <end position="103"/>
    </location>
</feature>
<dbReference type="Proteomes" id="UP000184278">
    <property type="component" value="Unassembled WGS sequence"/>
</dbReference>
<keyword evidence="1" id="KW-1133">Transmembrane helix</keyword>
<keyword evidence="3" id="KW-1185">Reference proteome</keyword>
<evidence type="ECO:0000256" key="1">
    <source>
        <dbReference type="SAM" id="Phobius"/>
    </source>
</evidence>
<feature type="transmembrane region" description="Helical" evidence="1">
    <location>
        <begin position="21"/>
        <end position="45"/>
    </location>
</feature>
<reference evidence="3" key="1">
    <citation type="submission" date="2016-11" db="EMBL/GenBank/DDBJ databases">
        <authorList>
            <person name="Varghese N."/>
            <person name="Submissions S."/>
        </authorList>
    </citation>
    <scope>NUCLEOTIDE SEQUENCE [LARGE SCALE GENOMIC DNA]</scope>
    <source>
        <strain evidence="3">DSM 3071</strain>
    </source>
</reference>
<dbReference type="AlphaFoldDB" id="A0A1M5YNA2"/>
<keyword evidence="1" id="KW-0812">Transmembrane</keyword>
<accession>A0A1M5YNA2</accession>
<gene>
    <name evidence="2" type="ORF">SAMN02745229_01620</name>
</gene>
<dbReference type="EMBL" id="FQXK01000012">
    <property type="protein sequence ID" value="SHI13482.1"/>
    <property type="molecule type" value="Genomic_DNA"/>
</dbReference>
<dbReference type="GeneID" id="89511941"/>